<gene>
    <name evidence="3" type="ordered locus">Nmlp_1493</name>
</gene>
<keyword evidence="1" id="KW-0472">Membrane</keyword>
<dbReference type="InterPro" id="IPR025828">
    <property type="entry name" value="Put_sensor_dom"/>
</dbReference>
<feature type="transmembrane region" description="Helical" evidence="1">
    <location>
        <begin position="33"/>
        <end position="54"/>
    </location>
</feature>
<protein>
    <recommendedName>
        <fullName evidence="2">Putative sensor domain-containing protein</fullName>
    </recommendedName>
</protein>
<evidence type="ECO:0000313" key="4">
    <source>
        <dbReference type="Proteomes" id="UP000011867"/>
    </source>
</evidence>
<keyword evidence="4" id="KW-1185">Reference proteome</keyword>
<sequence length="253" mass="26823">MRSLTLPSRSELPRPSATSVFLSPLRPRTYGNLAYLLLAFPLGIAYFVFLTVGLSVGGALVVLVVGAPILVFVLGCCHLGAWFERLTARYLLGLDIRSPGYPFLETDGPLARLRALVLGRETWAAAGYLASKFVIGVASFVLVTTLLSVSLSLLSAPLYYDDPGVSVGLRLPDPVTLTPSLRIPWGELLIGAEFAVTITSWTVTTLPAALAMSAVGLVSLAVSLAVCNGVAWLLGRFTRFLLGAAERSSDATP</sequence>
<dbReference type="GeneID" id="14650735"/>
<dbReference type="KEGG" id="nmo:Nmlp_1493"/>
<dbReference type="RefSeq" id="WP_015408538.1">
    <property type="nucleotide sequence ID" value="NC_020388.1"/>
</dbReference>
<dbReference type="EMBL" id="HF582854">
    <property type="protein sequence ID" value="CCQ35695.1"/>
    <property type="molecule type" value="Genomic_DNA"/>
</dbReference>
<dbReference type="eggNOG" id="arCOG03085">
    <property type="taxonomic scope" value="Archaea"/>
</dbReference>
<dbReference type="HOGENOM" id="CLU_094841_0_1_2"/>
<reference evidence="3 4" key="1">
    <citation type="journal article" date="2013" name="Genome Announc.">
        <title>Genome of the haloarchaeon Natronomonas moolapensis, a neutrophilic member of a previously haloalkaliphilic genus.</title>
        <authorList>
            <person name="Dyall-Smith M.L."/>
            <person name="Pfeiffer F."/>
            <person name="Oberwinkler T."/>
            <person name="Klee K."/>
            <person name="Rampp M."/>
            <person name="Palm P."/>
            <person name="Gross K."/>
            <person name="Schuster S.C."/>
            <person name="Oesterhelt D."/>
        </authorList>
    </citation>
    <scope>NUCLEOTIDE SEQUENCE [LARGE SCALE GENOMIC DNA]</scope>
    <source>
        <strain evidence="4">DSM 18674 / JCM 14361 / 8.8.11</strain>
    </source>
</reference>
<keyword evidence="1" id="KW-0812">Transmembrane</keyword>
<name>M1XZT7_NATM8</name>
<accession>M1XZT7</accession>
<feature type="transmembrane region" description="Helical" evidence="1">
    <location>
        <begin position="60"/>
        <end position="83"/>
    </location>
</feature>
<dbReference type="STRING" id="268739.Nmlp_1493"/>
<feature type="domain" description="Putative sensor" evidence="2">
    <location>
        <begin position="35"/>
        <end position="242"/>
    </location>
</feature>
<dbReference type="OrthoDB" id="253413at2157"/>
<dbReference type="AlphaFoldDB" id="M1XZT7"/>
<evidence type="ECO:0000256" key="1">
    <source>
        <dbReference type="SAM" id="Phobius"/>
    </source>
</evidence>
<evidence type="ECO:0000259" key="2">
    <source>
        <dbReference type="Pfam" id="PF13796"/>
    </source>
</evidence>
<dbReference type="Proteomes" id="UP000011867">
    <property type="component" value="Chromosome"/>
</dbReference>
<organism evidence="3 4">
    <name type="scientific">Natronomonas moolapensis (strain DSM 18674 / CECT 7526 / JCM 14361 / 8.8.11)</name>
    <dbReference type="NCBI Taxonomy" id="268739"/>
    <lineage>
        <taxon>Archaea</taxon>
        <taxon>Methanobacteriati</taxon>
        <taxon>Methanobacteriota</taxon>
        <taxon>Stenosarchaea group</taxon>
        <taxon>Halobacteria</taxon>
        <taxon>Halobacteriales</taxon>
        <taxon>Natronomonadaceae</taxon>
        <taxon>Natronomonas</taxon>
    </lineage>
</organism>
<proteinExistence type="predicted"/>
<dbReference type="Pfam" id="PF13796">
    <property type="entry name" value="Sensor"/>
    <property type="match status" value="1"/>
</dbReference>
<feature type="transmembrane region" description="Helical" evidence="1">
    <location>
        <begin position="209"/>
        <end position="234"/>
    </location>
</feature>
<evidence type="ECO:0000313" key="3">
    <source>
        <dbReference type="EMBL" id="CCQ35695.1"/>
    </source>
</evidence>
<feature type="transmembrane region" description="Helical" evidence="1">
    <location>
        <begin position="133"/>
        <end position="160"/>
    </location>
</feature>
<keyword evidence="1" id="KW-1133">Transmembrane helix</keyword>